<dbReference type="SFLD" id="SFLDG00002">
    <property type="entry name" value="C1.7:_P-type_atpase_like"/>
    <property type="match status" value="1"/>
</dbReference>
<reference evidence="12" key="1">
    <citation type="submission" date="2019-11" db="EMBL/GenBank/DDBJ databases">
        <authorList>
            <person name="Feng L."/>
        </authorList>
    </citation>
    <scope>NUCLEOTIDE SEQUENCE</scope>
    <source>
        <strain evidence="12">AvaginalisLFYP127</strain>
    </source>
</reference>
<gene>
    <name evidence="12" type="primary">ctpV</name>
    <name evidence="12" type="ORF">AVLFYP127_00480</name>
</gene>
<keyword evidence="10" id="KW-0479">Metal-binding</keyword>
<comment type="subcellular location">
    <subcellularLocation>
        <location evidence="10">Cell membrane</location>
    </subcellularLocation>
    <subcellularLocation>
        <location evidence="1">Membrane</location>
        <topology evidence="1">Multi-pass membrane protein</topology>
    </subcellularLocation>
</comment>
<protein>
    <recommendedName>
        <fullName evidence="8">Cd(2+)-exporting ATPase</fullName>
        <ecNumber evidence="8">7.2.2.21</ecNumber>
    </recommendedName>
</protein>
<evidence type="ECO:0000256" key="1">
    <source>
        <dbReference type="ARBA" id="ARBA00004141"/>
    </source>
</evidence>
<dbReference type="AlphaFoldDB" id="A0A6N2T4A0"/>
<dbReference type="SFLD" id="SFLDF00027">
    <property type="entry name" value="p-type_atpase"/>
    <property type="match status" value="1"/>
</dbReference>
<dbReference type="PRINTS" id="PR00120">
    <property type="entry name" value="HATPASE"/>
</dbReference>
<dbReference type="InterPro" id="IPR023299">
    <property type="entry name" value="ATPase_P-typ_cyto_dom_N"/>
</dbReference>
<dbReference type="InterPro" id="IPR036412">
    <property type="entry name" value="HAD-like_sf"/>
</dbReference>
<dbReference type="InterPro" id="IPR059000">
    <property type="entry name" value="ATPase_P-type_domA"/>
</dbReference>
<dbReference type="GO" id="GO:0005524">
    <property type="term" value="F:ATP binding"/>
    <property type="evidence" value="ECO:0007669"/>
    <property type="project" value="UniProtKB-UniRule"/>
</dbReference>
<dbReference type="SFLD" id="SFLDS00003">
    <property type="entry name" value="Haloacid_Dehalogenase"/>
    <property type="match status" value="1"/>
</dbReference>
<dbReference type="Pfam" id="PF00122">
    <property type="entry name" value="E1-E2_ATPase"/>
    <property type="match status" value="1"/>
</dbReference>
<evidence type="ECO:0000256" key="3">
    <source>
        <dbReference type="ARBA" id="ARBA00022539"/>
    </source>
</evidence>
<name>A0A6N2T4A0_9FIRM</name>
<evidence type="ECO:0000256" key="7">
    <source>
        <dbReference type="ARBA" id="ARBA00023136"/>
    </source>
</evidence>
<dbReference type="GO" id="GO:0016887">
    <property type="term" value="F:ATP hydrolysis activity"/>
    <property type="evidence" value="ECO:0007669"/>
    <property type="project" value="InterPro"/>
</dbReference>
<dbReference type="EMBL" id="CACRSW010000023">
    <property type="protein sequence ID" value="VYT00435.1"/>
    <property type="molecule type" value="Genomic_DNA"/>
</dbReference>
<dbReference type="PROSITE" id="PS01229">
    <property type="entry name" value="COF_2"/>
    <property type="match status" value="1"/>
</dbReference>
<dbReference type="InterPro" id="IPR023214">
    <property type="entry name" value="HAD_sf"/>
</dbReference>
<organism evidence="12">
    <name type="scientific">Anaerococcus vaginalis</name>
    <dbReference type="NCBI Taxonomy" id="33037"/>
    <lineage>
        <taxon>Bacteria</taxon>
        <taxon>Bacillati</taxon>
        <taxon>Bacillota</taxon>
        <taxon>Tissierellia</taxon>
        <taxon>Tissierellales</taxon>
        <taxon>Peptoniphilaceae</taxon>
        <taxon>Anaerococcus</taxon>
    </lineage>
</organism>
<dbReference type="EC" id="7.2.2.21" evidence="8"/>
<dbReference type="InterPro" id="IPR044492">
    <property type="entry name" value="P_typ_ATPase_HD_dom"/>
</dbReference>
<evidence type="ECO:0000256" key="10">
    <source>
        <dbReference type="RuleBase" id="RU362081"/>
    </source>
</evidence>
<dbReference type="GO" id="GO:0008551">
    <property type="term" value="F:P-type cadmium transporter activity"/>
    <property type="evidence" value="ECO:0007669"/>
    <property type="project" value="UniProtKB-EC"/>
</dbReference>
<keyword evidence="4" id="KW-0812">Transmembrane</keyword>
<proteinExistence type="inferred from homology"/>
<evidence type="ECO:0000256" key="4">
    <source>
        <dbReference type="ARBA" id="ARBA00022692"/>
    </source>
</evidence>
<dbReference type="InterPro" id="IPR001757">
    <property type="entry name" value="P_typ_ATPase"/>
</dbReference>
<sequence>MRAAIKARTFGRSRFIYEDYLKKSNVNKLKYKIEQVKGVKSCEISYISKSIIVNYDEDFIGNIARFILDFDLKSLDNFDIEDADFIPQVDKSIFHILRNSAYKRIVFGYLMPISIRPFFTLLRAYPFIKEGLKSIKNRKIDVAVLDASAITISIITGKFGDAASIMALLSLGEELEDYTLKKSRLNLKSSLALNVDKVFVKDGNQKIIKNLKDVEIGDLIYISMGSKIPVDGEVVEGFAMVNEASFTGEAKAVEKNENSTVFAGTVLEEGELLVKTNKKYGDSRLNHIIKLIEDSEKNKSLAQLKAESMADSLVKYSFIGAGLTYLFTRNFIKAKSFLMVDYSCALKLTIPIAYMKAISQAGEENILVKGGKYFESIAKADTIIFDKTGTLTKSQPEVKKVIAFDIDEDEALRIAACLEEHFPHSTARAVVKKAVEKNLCHEEMHSKPEYIMAHGIKSKINGKTALIGSEHFILEDEGIKINSQQGDLINSLKEEYSLLFMAYDNKLMAVLCIDDPIREDAKKTVMALRDLGFTHIAMLTGDNENSARAVSKKLDLDFYKSQVLPEDKENYVRKMKQMGRKIIMIGDGVNDSIALSRADVGISMSKGADLAKEISDVSIKTDSLKELVDLVKLSRSVDKRVKNDYEKIIAFNSLLIALGLTSFITNTQSALLHNISTVAIASENMKKYKF</sequence>
<dbReference type="NCBIfam" id="TIGR01525">
    <property type="entry name" value="ATPase-IB_hvy"/>
    <property type="match status" value="1"/>
</dbReference>
<dbReference type="InterPro" id="IPR018303">
    <property type="entry name" value="ATPase_P-typ_P_site"/>
</dbReference>
<keyword evidence="6" id="KW-1133">Transmembrane helix</keyword>
<dbReference type="InterPro" id="IPR051014">
    <property type="entry name" value="Cation_Transport_ATPase_IB"/>
</dbReference>
<evidence type="ECO:0000259" key="11">
    <source>
        <dbReference type="Pfam" id="PF00122"/>
    </source>
</evidence>
<dbReference type="PROSITE" id="PS00154">
    <property type="entry name" value="ATPASE_E1_E2"/>
    <property type="match status" value="1"/>
</dbReference>
<dbReference type="GO" id="GO:0005886">
    <property type="term" value="C:plasma membrane"/>
    <property type="evidence" value="ECO:0007669"/>
    <property type="project" value="UniProtKB-SubCell"/>
</dbReference>
<dbReference type="Gene3D" id="2.70.150.10">
    <property type="entry name" value="Calcium-transporting ATPase, cytoplasmic transduction domain A"/>
    <property type="match status" value="1"/>
</dbReference>
<evidence type="ECO:0000256" key="2">
    <source>
        <dbReference type="ARBA" id="ARBA00006024"/>
    </source>
</evidence>
<dbReference type="SUPFAM" id="SSF56784">
    <property type="entry name" value="HAD-like"/>
    <property type="match status" value="1"/>
</dbReference>
<dbReference type="Pfam" id="PF00702">
    <property type="entry name" value="Hydrolase"/>
    <property type="match status" value="1"/>
</dbReference>
<evidence type="ECO:0000256" key="8">
    <source>
        <dbReference type="ARBA" id="ARBA00039103"/>
    </source>
</evidence>
<dbReference type="PANTHER" id="PTHR48085:SF5">
    <property type="entry name" value="CADMIUM_ZINC-TRANSPORTING ATPASE HMA4-RELATED"/>
    <property type="match status" value="1"/>
</dbReference>
<keyword evidence="12" id="KW-0378">Hydrolase</keyword>
<dbReference type="InterPro" id="IPR008250">
    <property type="entry name" value="ATPase_P-typ_transduc_dom_A_sf"/>
</dbReference>
<keyword evidence="10" id="KW-1003">Cell membrane</keyword>
<dbReference type="Gene3D" id="3.40.50.1000">
    <property type="entry name" value="HAD superfamily/HAD-like"/>
    <property type="match status" value="1"/>
</dbReference>
<keyword evidence="3" id="KW-0104">Cadmium</keyword>
<dbReference type="GO" id="GO:0046872">
    <property type="term" value="F:metal ion binding"/>
    <property type="evidence" value="ECO:0007669"/>
    <property type="project" value="UniProtKB-KW"/>
</dbReference>
<dbReference type="Gene3D" id="3.40.1110.10">
    <property type="entry name" value="Calcium-transporting ATPase, cytoplasmic domain N"/>
    <property type="match status" value="1"/>
</dbReference>
<dbReference type="InterPro" id="IPR027256">
    <property type="entry name" value="P-typ_ATPase_IB"/>
</dbReference>
<keyword evidence="10" id="KW-0067">ATP-binding</keyword>
<evidence type="ECO:0000256" key="6">
    <source>
        <dbReference type="ARBA" id="ARBA00022989"/>
    </source>
</evidence>
<accession>A0A6N2T4A0</accession>
<dbReference type="RefSeq" id="WP_156329050.1">
    <property type="nucleotide sequence ID" value="NZ_CACRSW010000023.1"/>
</dbReference>
<dbReference type="SUPFAM" id="SSF81653">
    <property type="entry name" value="Calcium ATPase, transduction domain A"/>
    <property type="match status" value="1"/>
</dbReference>
<comment type="similarity">
    <text evidence="2 10">Belongs to the cation transport ATPase (P-type) (TC 3.A.3) family. Type IB subfamily.</text>
</comment>
<evidence type="ECO:0000256" key="9">
    <source>
        <dbReference type="ARBA" id="ARBA00049338"/>
    </source>
</evidence>
<comment type="catalytic activity">
    <reaction evidence="9">
        <text>Cd(2+)(in) + ATP + H2O = Cd(2+)(out) + ADP + phosphate + H(+)</text>
        <dbReference type="Rhea" id="RHEA:12132"/>
        <dbReference type="ChEBI" id="CHEBI:15377"/>
        <dbReference type="ChEBI" id="CHEBI:15378"/>
        <dbReference type="ChEBI" id="CHEBI:30616"/>
        <dbReference type="ChEBI" id="CHEBI:43474"/>
        <dbReference type="ChEBI" id="CHEBI:48775"/>
        <dbReference type="ChEBI" id="CHEBI:456216"/>
        <dbReference type="EC" id="7.2.2.21"/>
    </reaction>
</comment>
<dbReference type="PANTHER" id="PTHR48085">
    <property type="entry name" value="CADMIUM/ZINC-TRANSPORTING ATPASE HMA2-RELATED"/>
    <property type="match status" value="1"/>
</dbReference>
<dbReference type="NCBIfam" id="TIGR01494">
    <property type="entry name" value="ATPase_P-type"/>
    <property type="match status" value="1"/>
</dbReference>
<evidence type="ECO:0000256" key="5">
    <source>
        <dbReference type="ARBA" id="ARBA00022967"/>
    </source>
</evidence>
<feature type="domain" description="P-type ATPase A" evidence="11">
    <location>
        <begin position="197"/>
        <end position="293"/>
    </location>
</feature>
<keyword evidence="7" id="KW-0472">Membrane</keyword>
<keyword evidence="10" id="KW-0547">Nucleotide-binding</keyword>
<keyword evidence="5" id="KW-1278">Translocase</keyword>
<evidence type="ECO:0000313" key="12">
    <source>
        <dbReference type="EMBL" id="VYT00435.1"/>
    </source>
</evidence>
<dbReference type="PRINTS" id="PR00119">
    <property type="entry name" value="CATATPASE"/>
</dbReference>